<dbReference type="EMBL" id="KI546135">
    <property type="protein sequence ID" value="EST43575.1"/>
    <property type="molecule type" value="Genomic_DNA"/>
</dbReference>
<evidence type="ECO:0000313" key="3">
    <source>
        <dbReference type="Proteomes" id="UP000018208"/>
    </source>
</evidence>
<protein>
    <submittedName>
        <fullName evidence="1">Uncharacterized protein</fullName>
    </submittedName>
</protein>
<evidence type="ECO:0000313" key="2">
    <source>
        <dbReference type="EMBL" id="KAH0577547.1"/>
    </source>
</evidence>
<proteinExistence type="predicted"/>
<name>V6LG91_9EUKA</name>
<dbReference type="EMBL" id="AUWU02000001">
    <property type="protein sequence ID" value="KAH0577547.1"/>
    <property type="molecule type" value="Genomic_DNA"/>
</dbReference>
<gene>
    <name evidence="1" type="ORF">SS50377_16616</name>
    <name evidence="2" type="ORF">SS50377_20901</name>
</gene>
<dbReference type="Proteomes" id="UP000018208">
    <property type="component" value="Unassembled WGS sequence"/>
</dbReference>
<dbReference type="AlphaFoldDB" id="V6LG91"/>
<reference evidence="2" key="2">
    <citation type="submission" date="2020-12" db="EMBL/GenBank/DDBJ databases">
        <title>New Spironucleus salmonicida genome in near-complete chromosomes.</title>
        <authorList>
            <person name="Xu F."/>
            <person name="Kurt Z."/>
            <person name="Jimenez-Gonzalez A."/>
            <person name="Astvaldsson A."/>
            <person name="Andersson J.O."/>
            <person name="Svard S.G."/>
        </authorList>
    </citation>
    <scope>NUCLEOTIDE SEQUENCE</scope>
    <source>
        <strain evidence="2">ATCC 50377</strain>
    </source>
</reference>
<keyword evidence="3" id="KW-1185">Reference proteome</keyword>
<reference evidence="1 2" key="1">
    <citation type="journal article" date="2014" name="PLoS Genet.">
        <title>The Genome of Spironucleus salmonicida Highlights a Fish Pathogen Adapted to Fluctuating Environments.</title>
        <authorList>
            <person name="Xu F."/>
            <person name="Jerlstrom-Hultqvist J."/>
            <person name="Einarsson E."/>
            <person name="Astvaldsson A."/>
            <person name="Svard S.G."/>
            <person name="Andersson J.O."/>
        </authorList>
    </citation>
    <scope>NUCLEOTIDE SEQUENCE</scope>
    <source>
        <strain evidence="2">ATCC 50377</strain>
    </source>
</reference>
<organism evidence="1">
    <name type="scientific">Spironucleus salmonicida</name>
    <dbReference type="NCBI Taxonomy" id="348837"/>
    <lineage>
        <taxon>Eukaryota</taxon>
        <taxon>Metamonada</taxon>
        <taxon>Diplomonadida</taxon>
        <taxon>Hexamitidae</taxon>
        <taxon>Hexamitinae</taxon>
        <taxon>Spironucleus</taxon>
    </lineage>
</organism>
<sequence length="190" mass="22806">MPTVSSRELQIENEYLTKIYNKELLELQKSEQIKKKLKLKVLAQNQQLIDLNIQLQEKIQQTTEINTKFQLKLDQVQINMSTIDENIAREQQFFEDNQEILLIHEKVMQKKEQLTNKIQNLYEQIELNYGLQQDYDTLKEQKMINEVKDKIKIEELQKLAGLVSRELLFKNVEVKEVQQKQNSYLEFDYL</sequence>
<accession>V6LG91</accession>
<dbReference type="VEuPathDB" id="GiardiaDB:SS50377_20901"/>
<evidence type="ECO:0000313" key="1">
    <source>
        <dbReference type="EMBL" id="EST43575.1"/>
    </source>
</evidence>